<dbReference type="AlphaFoldDB" id="A0ABD3VDJ3"/>
<evidence type="ECO:0000256" key="5">
    <source>
        <dbReference type="SAM" id="MobiDB-lite"/>
    </source>
</evidence>
<dbReference type="EMBL" id="JBJQND010000012">
    <property type="protein sequence ID" value="KAL3859240.1"/>
    <property type="molecule type" value="Genomic_DNA"/>
</dbReference>
<evidence type="ECO:0000256" key="3">
    <source>
        <dbReference type="ARBA" id="ARBA00022514"/>
    </source>
</evidence>
<dbReference type="InterPro" id="IPR008983">
    <property type="entry name" value="Tumour_necrosis_fac-like_dom"/>
</dbReference>
<keyword evidence="3" id="KW-0202">Cytokine</keyword>
<comment type="caution">
    <text evidence="8">The sequence shown here is derived from an EMBL/GenBank/DDBJ whole genome shotgun (WGS) entry which is preliminary data.</text>
</comment>
<accession>A0ABD3VDJ3</accession>
<protein>
    <recommendedName>
        <fullName evidence="7">THD domain-containing protein</fullName>
    </recommendedName>
</protein>
<dbReference type="Proteomes" id="UP001634394">
    <property type="component" value="Unassembled WGS sequence"/>
</dbReference>
<proteinExistence type="inferred from homology"/>
<feature type="transmembrane region" description="Helical" evidence="6">
    <location>
        <begin position="119"/>
        <end position="143"/>
    </location>
</feature>
<keyword evidence="6" id="KW-1133">Transmembrane helix</keyword>
<dbReference type="SMART" id="SM00207">
    <property type="entry name" value="TNF"/>
    <property type="match status" value="1"/>
</dbReference>
<dbReference type="PROSITE" id="PS50049">
    <property type="entry name" value="THD_2"/>
    <property type="match status" value="1"/>
</dbReference>
<keyword evidence="4 6" id="KW-0472">Membrane</keyword>
<comment type="subcellular location">
    <subcellularLocation>
        <location evidence="1">Membrane</location>
    </subcellularLocation>
</comment>
<feature type="region of interest" description="Disordered" evidence="5">
    <location>
        <begin position="46"/>
        <end position="65"/>
    </location>
</feature>
<evidence type="ECO:0000256" key="4">
    <source>
        <dbReference type="ARBA" id="ARBA00023136"/>
    </source>
</evidence>
<evidence type="ECO:0000256" key="2">
    <source>
        <dbReference type="ARBA" id="ARBA00008670"/>
    </source>
</evidence>
<dbReference type="GO" id="GO:0005615">
    <property type="term" value="C:extracellular space"/>
    <property type="evidence" value="ECO:0007669"/>
    <property type="project" value="UniProtKB-KW"/>
</dbReference>
<gene>
    <name evidence="8" type="ORF">ACJMK2_009469</name>
</gene>
<dbReference type="SUPFAM" id="SSF49842">
    <property type="entry name" value="TNF-like"/>
    <property type="match status" value="1"/>
</dbReference>
<dbReference type="EMBL" id="JBJQND010000012">
    <property type="protein sequence ID" value="KAL3859241.1"/>
    <property type="molecule type" value="Genomic_DNA"/>
</dbReference>
<evidence type="ECO:0000313" key="8">
    <source>
        <dbReference type="EMBL" id="KAL3859241.1"/>
    </source>
</evidence>
<dbReference type="Gene3D" id="2.60.120.40">
    <property type="match status" value="1"/>
</dbReference>
<evidence type="ECO:0000256" key="6">
    <source>
        <dbReference type="SAM" id="Phobius"/>
    </source>
</evidence>
<evidence type="ECO:0000259" key="7">
    <source>
        <dbReference type="PROSITE" id="PS50049"/>
    </source>
</evidence>
<dbReference type="PANTHER" id="PTHR11471:SF13">
    <property type="entry name" value="TNF FAMILY PROFILE DOMAIN-CONTAINING PROTEIN"/>
    <property type="match status" value="1"/>
</dbReference>
<dbReference type="PANTHER" id="PTHR11471">
    <property type="entry name" value="TUMOR NECROSIS FACTOR FAMILY MEMBER"/>
    <property type="match status" value="1"/>
</dbReference>
<dbReference type="GO" id="GO:0016020">
    <property type="term" value="C:membrane"/>
    <property type="evidence" value="ECO:0007669"/>
    <property type="project" value="UniProtKB-SubCell"/>
</dbReference>
<feature type="domain" description="THD" evidence="7">
    <location>
        <begin position="242"/>
        <end position="381"/>
    </location>
</feature>
<keyword evidence="9" id="KW-1185">Reference proteome</keyword>
<sequence length="381" mass="42472">MSQGQTEPGHPNIQEYGDDDAFLIKKKLVNDIPLQKCHYFVNESKTYDSSDSSVDSGIGSNDENQCLSERDMTNENYILTKCLSTERGIGKTMTQDNTGTTLKRGCDETICKKRNLSRVLLISVVGNIMLVVVAILLATRLGVITEAEDIMCPLQQLLKDSVQEWLCIPCDYLGPHVTAEDTLFNTIFSCGNKFCCVRNAALQKFALLMMQEGYTREVTTERLTSQNHRDLNKSLEKRFRPIAAHLYANITSLPEKLTWQTEDGFGSAFMLGVTLTPESRLEVPEAGYYFIYSAVTYKCIQGSGPLTHTIDRQHRGRPKAGVQQLLMSKTSECGPGGFYTSFLAGVLKLSSNDELSVNLTDISLLHVYRAASSNYFGLYLL</sequence>
<evidence type="ECO:0000313" key="9">
    <source>
        <dbReference type="Proteomes" id="UP001634394"/>
    </source>
</evidence>
<keyword evidence="6" id="KW-0812">Transmembrane</keyword>
<dbReference type="Pfam" id="PF00229">
    <property type="entry name" value="TNF"/>
    <property type="match status" value="1"/>
</dbReference>
<dbReference type="GO" id="GO:0005125">
    <property type="term" value="F:cytokine activity"/>
    <property type="evidence" value="ECO:0007669"/>
    <property type="project" value="UniProtKB-KW"/>
</dbReference>
<reference evidence="8 9" key="1">
    <citation type="submission" date="2024-11" db="EMBL/GenBank/DDBJ databases">
        <title>Chromosome-level genome assembly of the freshwater bivalve Anodonta woodiana.</title>
        <authorList>
            <person name="Chen X."/>
        </authorList>
    </citation>
    <scope>NUCLEOTIDE SEQUENCE [LARGE SCALE GENOMIC DNA]</scope>
    <source>
        <strain evidence="8">MN2024</strain>
        <tissue evidence="8">Gills</tissue>
    </source>
</reference>
<dbReference type="InterPro" id="IPR006052">
    <property type="entry name" value="TNF_dom"/>
</dbReference>
<organism evidence="8 9">
    <name type="scientific">Sinanodonta woodiana</name>
    <name type="common">Chinese pond mussel</name>
    <name type="synonym">Anodonta woodiana</name>
    <dbReference type="NCBI Taxonomy" id="1069815"/>
    <lineage>
        <taxon>Eukaryota</taxon>
        <taxon>Metazoa</taxon>
        <taxon>Spiralia</taxon>
        <taxon>Lophotrochozoa</taxon>
        <taxon>Mollusca</taxon>
        <taxon>Bivalvia</taxon>
        <taxon>Autobranchia</taxon>
        <taxon>Heteroconchia</taxon>
        <taxon>Palaeoheterodonta</taxon>
        <taxon>Unionida</taxon>
        <taxon>Unionoidea</taxon>
        <taxon>Unionidae</taxon>
        <taxon>Unioninae</taxon>
        <taxon>Sinanodonta</taxon>
    </lineage>
</organism>
<evidence type="ECO:0000256" key="1">
    <source>
        <dbReference type="ARBA" id="ARBA00004370"/>
    </source>
</evidence>
<name>A0ABD3VDJ3_SINWO</name>
<comment type="similarity">
    <text evidence="2">Belongs to the tumor necrosis factor family.</text>
</comment>
<feature type="compositionally biased region" description="Low complexity" evidence="5">
    <location>
        <begin position="49"/>
        <end position="62"/>
    </location>
</feature>